<dbReference type="Proteomes" id="UP000176204">
    <property type="component" value="Chromosome I"/>
</dbReference>
<reference evidence="2" key="1">
    <citation type="submission" date="2016-09" db="EMBL/GenBank/DDBJ databases">
        <authorList>
            <person name="Koehorst J."/>
        </authorList>
    </citation>
    <scope>NUCLEOTIDE SEQUENCE [LARGE SCALE GENOMIC DNA]</scope>
</reference>
<dbReference type="AlphaFoldDB" id="A0A1H6M4J7"/>
<protein>
    <submittedName>
        <fullName evidence="1">Uncharacterized protein</fullName>
    </submittedName>
</protein>
<dbReference type="KEGG" id="agl:PYTT_1885"/>
<gene>
    <name evidence="1" type="ORF">PYTT_1885</name>
</gene>
<name>A0A1H6M4J7_9BACT</name>
<organism evidence="1 2">
    <name type="scientific">Akkermansia glycaniphila</name>
    <dbReference type="NCBI Taxonomy" id="1679444"/>
    <lineage>
        <taxon>Bacteria</taxon>
        <taxon>Pseudomonadati</taxon>
        <taxon>Verrucomicrobiota</taxon>
        <taxon>Verrucomicrobiia</taxon>
        <taxon>Verrucomicrobiales</taxon>
        <taxon>Akkermansiaceae</taxon>
        <taxon>Akkermansia</taxon>
    </lineage>
</organism>
<sequence>MYHRKYYPLLAVFGLVLLLCSQAFGQIVVELKETRRDFMVGEPVTLKLTLHNNSDETIALRDIGEMPWLFLRVTQRGAGNRTISPIARAKFPPMTLKPGQSLAHTLSLKSFYNFVGEGSYSCTATVCMQDGKTTFSSMPARFDLIGGSALWSQQVHVKGKSLRLSVCCMHVGGKAFLFGQVVNEDTRLVVASVPLGQFLNFAAPRCMMDGGKNVHVLFQSNTSYFTYAVFSPAGTRVSSQLMKRAGGVPIGLVATGSGIQVAGAVPYVPEKEAEEGRNANERPY</sequence>
<dbReference type="STRING" id="1679444.PYTT_1885"/>
<accession>A0A1H6M4J7</accession>
<dbReference type="RefSeq" id="WP_067777846.1">
    <property type="nucleotide sequence ID" value="NZ_JACVVN010000012.1"/>
</dbReference>
<evidence type="ECO:0000313" key="2">
    <source>
        <dbReference type="Proteomes" id="UP000176204"/>
    </source>
</evidence>
<evidence type="ECO:0000313" key="1">
    <source>
        <dbReference type="EMBL" id="SEH93801.1"/>
    </source>
</evidence>
<dbReference type="EMBL" id="LT629973">
    <property type="protein sequence ID" value="SEH93801.1"/>
    <property type="molecule type" value="Genomic_DNA"/>
</dbReference>
<keyword evidence="2" id="KW-1185">Reference proteome</keyword>
<proteinExistence type="predicted"/>